<sequence>MTLPTHQAFSDNLGSGFQVQVSHELHETLVLRSISDLGVSPASTPTHPKEQFSLIFEAENANYYPQQIYGFDHPVIGQFDLFIVPIGPDNVSKNMCYQAIFN</sequence>
<reference evidence="2 3" key="1">
    <citation type="submission" date="2020-08" db="EMBL/GenBank/DDBJ databases">
        <title>Novel species isolated from subtropical streams in China.</title>
        <authorList>
            <person name="Lu H."/>
        </authorList>
    </citation>
    <scope>NUCLEOTIDE SEQUENCE [LARGE SCALE GENOMIC DNA]</scope>
    <source>
        <strain evidence="2 3">KACC 16656</strain>
    </source>
</reference>
<comment type="caution">
    <text evidence="2">The sequence shown here is derived from an EMBL/GenBank/DDBJ whole genome shotgun (WGS) entry which is preliminary data.</text>
</comment>
<dbReference type="Pfam" id="PF21880">
    <property type="entry name" value="DUF6916"/>
    <property type="match status" value="1"/>
</dbReference>
<proteinExistence type="predicted"/>
<name>A0ABR6X475_9BURK</name>
<evidence type="ECO:0000313" key="2">
    <source>
        <dbReference type="EMBL" id="MBC3807166.1"/>
    </source>
</evidence>
<dbReference type="EMBL" id="JACOFW010000006">
    <property type="protein sequence ID" value="MBC3807166.1"/>
    <property type="molecule type" value="Genomic_DNA"/>
</dbReference>
<dbReference type="RefSeq" id="WP_186922257.1">
    <property type="nucleotide sequence ID" value="NZ_JACOFW010000006.1"/>
</dbReference>
<evidence type="ECO:0000259" key="1">
    <source>
        <dbReference type="Pfam" id="PF21880"/>
    </source>
</evidence>
<evidence type="ECO:0000313" key="3">
    <source>
        <dbReference type="Proteomes" id="UP000648257"/>
    </source>
</evidence>
<organism evidence="2 3">
    <name type="scientific">Undibacterium seohonense</name>
    <dbReference type="NCBI Taxonomy" id="1344950"/>
    <lineage>
        <taxon>Bacteria</taxon>
        <taxon>Pseudomonadati</taxon>
        <taxon>Pseudomonadota</taxon>
        <taxon>Betaproteobacteria</taxon>
        <taxon>Burkholderiales</taxon>
        <taxon>Oxalobacteraceae</taxon>
        <taxon>Undibacterium</taxon>
    </lineage>
</organism>
<dbReference type="Proteomes" id="UP000648257">
    <property type="component" value="Unassembled WGS sequence"/>
</dbReference>
<feature type="domain" description="DUF6916" evidence="1">
    <location>
        <begin position="5"/>
        <end position="101"/>
    </location>
</feature>
<dbReference type="InterPro" id="IPR054209">
    <property type="entry name" value="DUF6916"/>
</dbReference>
<gene>
    <name evidence="2" type="ORF">H8K52_07385</name>
</gene>
<protein>
    <recommendedName>
        <fullName evidence="1">DUF6916 domain-containing protein</fullName>
    </recommendedName>
</protein>
<keyword evidence="3" id="KW-1185">Reference proteome</keyword>
<accession>A0ABR6X475</accession>